<dbReference type="GO" id="GO:0005886">
    <property type="term" value="C:plasma membrane"/>
    <property type="evidence" value="ECO:0007669"/>
    <property type="project" value="UniProtKB-SubCell"/>
</dbReference>
<dbReference type="Pfam" id="PF02687">
    <property type="entry name" value="FtsX"/>
    <property type="match status" value="2"/>
</dbReference>
<evidence type="ECO:0000256" key="1">
    <source>
        <dbReference type="ARBA" id="ARBA00004651"/>
    </source>
</evidence>
<dbReference type="InterPro" id="IPR050250">
    <property type="entry name" value="Macrolide_Exporter_MacB"/>
</dbReference>
<evidence type="ECO:0000256" key="3">
    <source>
        <dbReference type="ARBA" id="ARBA00022692"/>
    </source>
</evidence>
<organism evidence="9 10">
    <name type="scientific">Anaerostipes rhamnosivorans</name>
    <dbReference type="NCBI Taxonomy" id="1229621"/>
    <lineage>
        <taxon>Bacteria</taxon>
        <taxon>Bacillati</taxon>
        <taxon>Bacillota</taxon>
        <taxon>Clostridia</taxon>
        <taxon>Lachnospirales</taxon>
        <taxon>Lachnospiraceae</taxon>
        <taxon>Anaerostipes</taxon>
    </lineage>
</organism>
<keyword evidence="4 7" id="KW-1133">Transmembrane helix</keyword>
<evidence type="ECO:0000256" key="6">
    <source>
        <dbReference type="ARBA" id="ARBA00038076"/>
    </source>
</evidence>
<proteinExistence type="inferred from homology"/>
<dbReference type="RefSeq" id="WP_137328541.1">
    <property type="nucleotide sequence ID" value="NZ_CP040058.1"/>
</dbReference>
<feature type="transmembrane region" description="Helical" evidence="7">
    <location>
        <begin position="785"/>
        <end position="808"/>
    </location>
</feature>
<dbReference type="EMBL" id="CP040058">
    <property type="protein sequence ID" value="QCP35121.1"/>
    <property type="molecule type" value="Genomic_DNA"/>
</dbReference>
<dbReference type="GO" id="GO:0022857">
    <property type="term" value="F:transmembrane transporter activity"/>
    <property type="evidence" value="ECO:0007669"/>
    <property type="project" value="TreeGrafter"/>
</dbReference>
<keyword evidence="3 7" id="KW-0812">Transmembrane</keyword>
<evidence type="ECO:0000313" key="9">
    <source>
        <dbReference type="EMBL" id="QCP35121.1"/>
    </source>
</evidence>
<reference evidence="9 10" key="1">
    <citation type="submission" date="2019-05" db="EMBL/GenBank/DDBJ databases">
        <title>Complete genome sequencing of Anaerostipes rhamnosivorans.</title>
        <authorList>
            <person name="Bui T.P.N."/>
            <person name="de Vos W.M."/>
        </authorList>
    </citation>
    <scope>NUCLEOTIDE SEQUENCE [LARGE SCALE GENOMIC DNA]</scope>
    <source>
        <strain evidence="9 10">1y2</strain>
    </source>
</reference>
<gene>
    <name evidence="9" type="ORF">AR1Y2_1667</name>
</gene>
<comment type="subcellular location">
    <subcellularLocation>
        <location evidence="1">Cell membrane</location>
        <topology evidence="1">Multi-pass membrane protein</topology>
    </subcellularLocation>
</comment>
<feature type="transmembrane region" description="Helical" evidence="7">
    <location>
        <begin position="25"/>
        <end position="50"/>
    </location>
</feature>
<evidence type="ECO:0000256" key="4">
    <source>
        <dbReference type="ARBA" id="ARBA00022989"/>
    </source>
</evidence>
<dbReference type="OrthoDB" id="1694171at2"/>
<evidence type="ECO:0000259" key="8">
    <source>
        <dbReference type="Pfam" id="PF02687"/>
    </source>
</evidence>
<evidence type="ECO:0000313" key="10">
    <source>
        <dbReference type="Proteomes" id="UP000298653"/>
    </source>
</evidence>
<dbReference type="PANTHER" id="PTHR30572">
    <property type="entry name" value="MEMBRANE COMPONENT OF TRANSPORTER-RELATED"/>
    <property type="match status" value="1"/>
</dbReference>
<accession>A0A4P8IE77</accession>
<evidence type="ECO:0000256" key="7">
    <source>
        <dbReference type="SAM" id="Phobius"/>
    </source>
</evidence>
<feature type="transmembrane region" description="Helical" evidence="7">
    <location>
        <begin position="423"/>
        <end position="442"/>
    </location>
</feature>
<dbReference type="Proteomes" id="UP000298653">
    <property type="component" value="Chromosome"/>
</dbReference>
<comment type="similarity">
    <text evidence="6">Belongs to the ABC-4 integral membrane protein family.</text>
</comment>
<name>A0A4P8IE77_9FIRM</name>
<dbReference type="InterPro" id="IPR003838">
    <property type="entry name" value="ABC3_permease_C"/>
</dbReference>
<feature type="domain" description="ABC3 transporter permease C-terminal" evidence="8">
    <location>
        <begin position="702"/>
        <end position="810"/>
    </location>
</feature>
<dbReference type="AlphaFoldDB" id="A0A4P8IE77"/>
<dbReference type="PANTHER" id="PTHR30572:SF4">
    <property type="entry name" value="ABC TRANSPORTER PERMEASE YTRF"/>
    <property type="match status" value="1"/>
</dbReference>
<evidence type="ECO:0000256" key="5">
    <source>
        <dbReference type="ARBA" id="ARBA00023136"/>
    </source>
</evidence>
<keyword evidence="2" id="KW-1003">Cell membrane</keyword>
<feature type="transmembrane region" description="Helical" evidence="7">
    <location>
        <begin position="252"/>
        <end position="277"/>
    </location>
</feature>
<sequence length="826" mass="92801">MLENNNHKIITKMAVSSLKGSRQKFAVMTAAVMLSVFMLFSVLTVGTTYFQMQRIQNIHMQGADYDGVLMGGFTERQKAYCQDHRDVLSAGISAYAGYAQKTDADDTLHTGLVWYDETSWSRQMKPAREKVRGYYPHRENELMVTKEALKDCGKEHLDVGDSFELTYADKKGTHTKTFLISGIWEGYGEQQMFGVSEAFYKKTGYQLSNMGVLQVKFKSKILSDREQKKFQEGLHLSGRQNFQFTGQMEKSIGVLAGMAGLVLITCLSAYLLIYNILYLSVSGNIRYYGLMRTVGMTSKQIYQYLQKQMLIVGAAGIGSGILLGLATSFLIIPHIVRTLGIRESSINISFHPSIFFVSIFIAAVTIYLGSLKPVKIAVSVSPVEALGYQVSTGKKSRRREGRGNLLWKMAREQFGRDKKKTGIAVFSLAASLSICLCLITIIDSHGARTIVSNYMDTDLVVRNDTAMKENGKEWKHIIKPSVVREVKENEGVKKLYTMLGTNIVVPWEPEFSDTWMRKFYEMWMYTSYKDDINDYKKHPEKYGSVMVGIGDDEFEYLNEGLEHPVDKRQFINGNTCIIYRSGLELDPGKTKRVKYRLPGQKTKDLQLKIAGFTDDDYYGGSMGKGPVVIVSSRFLKQQVKNPYIMKLNIRYRKEYDEKTEAQIKKSLEQGTASKDLYFDSKIENMKETRKAQGNMTGVGVGIAVILALIGLMNYVNTVFGNIQSRRVSLAVMESVGMTRKQVKVMLVREGVLYAASSILIAATAGLAATYLCYQSMNYMGIPFRVPWIPVLAAVLISVTACILIPLAAYRILEGEAAIAERIKGFE</sequence>
<keyword evidence="10" id="KW-1185">Reference proteome</keyword>
<keyword evidence="5 7" id="KW-0472">Membrane</keyword>
<evidence type="ECO:0000256" key="2">
    <source>
        <dbReference type="ARBA" id="ARBA00022475"/>
    </source>
</evidence>
<feature type="domain" description="ABC3 transporter permease C-terminal" evidence="8">
    <location>
        <begin position="261"/>
        <end position="380"/>
    </location>
</feature>
<protein>
    <recommendedName>
        <fullName evidence="8">ABC3 transporter permease C-terminal domain-containing protein</fullName>
    </recommendedName>
</protein>
<feature type="transmembrane region" description="Helical" evidence="7">
    <location>
        <begin position="751"/>
        <end position="773"/>
    </location>
</feature>
<feature type="transmembrane region" description="Helical" evidence="7">
    <location>
        <begin position="695"/>
        <end position="715"/>
    </location>
</feature>
<dbReference type="KEGG" id="arf:AR1Y2_1667"/>
<feature type="transmembrane region" description="Helical" evidence="7">
    <location>
        <begin position="348"/>
        <end position="369"/>
    </location>
</feature>
<feature type="transmembrane region" description="Helical" evidence="7">
    <location>
        <begin position="309"/>
        <end position="336"/>
    </location>
</feature>